<sequence>MKIFKYLFFLILIILIGGSIYVATIDGDYQAEETMVMNVPVAMVYNEVNDLKTWETWSPWKLEDPNLVINYLEKTKGEGAAFSWIGDKSNDGSIKTVEAIPYQSILQEITFEIPFGESQGELYWVFEPVEGKTKVTWGVKGKLSFFEKIKLTIEDESSVQKFQEKFEKGLKNLNNNLSEKMKEYSINIDGVTEYGGTFYMYVTTASKNTPEALDNKMKQLLPQVTSFMETNDIAMSGAPMIIYNQINKNANTAIISFGAPTPSKVVTPSESDILNGYLERTKALKVTLKGNHSNLPEAWLQAKNYLGKTDFVINKEISPFEIYITDAYKEPNPSRWETEIYIPIKRKESEFTSVKNESL</sequence>
<keyword evidence="2" id="KW-1185">Reference proteome</keyword>
<name>A0ABS6W1H0_9FLAO</name>
<reference evidence="1 2" key="1">
    <citation type="submission" date="2021-07" db="EMBL/GenBank/DDBJ databases">
        <title>Mesonia aestuariivivens sp. nov., isolated from a tidal flat.</title>
        <authorList>
            <person name="Kim Y.-O."/>
            <person name="Yoon J.-H."/>
        </authorList>
    </citation>
    <scope>NUCLEOTIDE SEQUENCE [LARGE SCALE GENOMIC DNA]</scope>
    <source>
        <strain evidence="1 2">JHPTF-M18</strain>
    </source>
</reference>
<evidence type="ECO:0000313" key="2">
    <source>
        <dbReference type="Proteomes" id="UP000719267"/>
    </source>
</evidence>
<gene>
    <name evidence="1" type="ORF">KW502_04220</name>
</gene>
<organism evidence="1 2">
    <name type="scientific">Mesonia aestuariivivens</name>
    <dbReference type="NCBI Taxonomy" id="2796128"/>
    <lineage>
        <taxon>Bacteria</taxon>
        <taxon>Pseudomonadati</taxon>
        <taxon>Bacteroidota</taxon>
        <taxon>Flavobacteriia</taxon>
        <taxon>Flavobacteriales</taxon>
        <taxon>Flavobacteriaceae</taxon>
        <taxon>Mesonia</taxon>
    </lineage>
</organism>
<accession>A0ABS6W1H0</accession>
<dbReference type="CDD" id="cd07818">
    <property type="entry name" value="SRPBCC_1"/>
    <property type="match status" value="1"/>
</dbReference>
<comment type="caution">
    <text evidence="1">The sequence shown here is derived from an EMBL/GenBank/DDBJ whole genome shotgun (WGS) entry which is preliminary data.</text>
</comment>
<evidence type="ECO:0000313" key="1">
    <source>
        <dbReference type="EMBL" id="MBW2961003.1"/>
    </source>
</evidence>
<proteinExistence type="predicted"/>
<dbReference type="RefSeq" id="WP_219039289.1">
    <property type="nucleotide sequence ID" value="NZ_JAHWDF010000003.1"/>
</dbReference>
<dbReference type="Proteomes" id="UP000719267">
    <property type="component" value="Unassembled WGS sequence"/>
</dbReference>
<protein>
    <submittedName>
        <fullName evidence="1">SRPBCC family protein</fullName>
    </submittedName>
</protein>
<dbReference type="EMBL" id="JAHWDF010000003">
    <property type="protein sequence ID" value="MBW2961003.1"/>
    <property type="molecule type" value="Genomic_DNA"/>
</dbReference>